<evidence type="ECO:0008006" key="4">
    <source>
        <dbReference type="Google" id="ProtNLM"/>
    </source>
</evidence>
<evidence type="ECO:0000256" key="1">
    <source>
        <dbReference type="SAM" id="Phobius"/>
    </source>
</evidence>
<protein>
    <recommendedName>
        <fullName evidence="4">Cell division protein FtsL</fullName>
    </recommendedName>
</protein>
<accession>A0A2S2DSI3</accession>
<gene>
    <name evidence="2" type="ORF">HME7025_00479</name>
</gene>
<dbReference type="OrthoDB" id="981249at2"/>
<dbReference type="KEGG" id="psez:HME7025_00479"/>
<name>A0A2S2DSI3_9BACT</name>
<reference evidence="3" key="1">
    <citation type="submission" date="2018-05" db="EMBL/GenBank/DDBJ databases">
        <title>Pseudarcicella sp. HME7025 Genome sequencing and assembly.</title>
        <authorList>
            <person name="Kim H."/>
            <person name="Kang H."/>
            <person name="Joh K."/>
        </authorList>
    </citation>
    <scope>NUCLEOTIDE SEQUENCE [LARGE SCALE GENOMIC DNA]</scope>
    <source>
        <strain evidence="3">HME7025</strain>
    </source>
</reference>
<dbReference type="AlphaFoldDB" id="A0A2S2DSI3"/>
<keyword evidence="3" id="KW-1185">Reference proteome</keyword>
<evidence type="ECO:0000313" key="2">
    <source>
        <dbReference type="EMBL" id="AWL08351.1"/>
    </source>
</evidence>
<dbReference type="InterPro" id="IPR045755">
    <property type="entry name" value="FtsL-like"/>
</dbReference>
<organism evidence="2 3">
    <name type="scientific">Aquirufa nivalisilvae</name>
    <dbReference type="NCBI Taxonomy" id="2516557"/>
    <lineage>
        <taxon>Bacteria</taxon>
        <taxon>Pseudomonadati</taxon>
        <taxon>Bacteroidota</taxon>
        <taxon>Cytophagia</taxon>
        <taxon>Cytophagales</taxon>
        <taxon>Flectobacillaceae</taxon>
        <taxon>Aquirufa</taxon>
    </lineage>
</organism>
<dbReference type="Proteomes" id="UP000245468">
    <property type="component" value="Chromosome"/>
</dbReference>
<evidence type="ECO:0000313" key="3">
    <source>
        <dbReference type="Proteomes" id="UP000245468"/>
    </source>
</evidence>
<proteinExistence type="predicted"/>
<keyword evidence="1" id="KW-0472">Membrane</keyword>
<keyword evidence="1" id="KW-1133">Transmembrane helix</keyword>
<dbReference type="EMBL" id="CP029346">
    <property type="protein sequence ID" value="AWL08351.1"/>
    <property type="molecule type" value="Genomic_DNA"/>
</dbReference>
<keyword evidence="1" id="KW-0812">Transmembrane</keyword>
<dbReference type="RefSeq" id="WP_109322106.1">
    <property type="nucleotide sequence ID" value="NZ_CP029346.1"/>
</dbReference>
<sequence>MAKQVSDTEQAPKTSVPQEGILDLLFNMDPLTGGELPFKLVKRIAFIAFLIIIYIYYSMLADGKIHQIAKTKAELEEIRADYTTQKAEFMKIGKQSYLAVAMKKYALELSLTPPTKVVFDQSKEAKNND</sequence>
<feature type="transmembrane region" description="Helical" evidence="1">
    <location>
        <begin position="40"/>
        <end position="57"/>
    </location>
</feature>
<dbReference type="Pfam" id="PF19579">
    <property type="entry name" value="FtsL_2"/>
    <property type="match status" value="1"/>
</dbReference>